<sequence>MGNLYNFAPVLVQTPYKLYICVAATTGMVDWDLNSSHSAVAGFLFLFGVEIKDSALWIPVFLQPWTRRH</sequence>
<gene>
    <name evidence="1" type="ORF">BINO364_LOCUS5952</name>
</gene>
<dbReference type="EMBL" id="OV170234">
    <property type="protein sequence ID" value="CAH0719641.1"/>
    <property type="molecule type" value="Genomic_DNA"/>
</dbReference>
<evidence type="ECO:0000313" key="2">
    <source>
        <dbReference type="Proteomes" id="UP000838878"/>
    </source>
</evidence>
<organism evidence="1 2">
    <name type="scientific">Brenthis ino</name>
    <name type="common">lesser marbled fritillary</name>
    <dbReference type="NCBI Taxonomy" id="405034"/>
    <lineage>
        <taxon>Eukaryota</taxon>
        <taxon>Metazoa</taxon>
        <taxon>Ecdysozoa</taxon>
        <taxon>Arthropoda</taxon>
        <taxon>Hexapoda</taxon>
        <taxon>Insecta</taxon>
        <taxon>Pterygota</taxon>
        <taxon>Neoptera</taxon>
        <taxon>Endopterygota</taxon>
        <taxon>Lepidoptera</taxon>
        <taxon>Glossata</taxon>
        <taxon>Ditrysia</taxon>
        <taxon>Papilionoidea</taxon>
        <taxon>Nymphalidae</taxon>
        <taxon>Heliconiinae</taxon>
        <taxon>Argynnini</taxon>
        <taxon>Brenthis</taxon>
    </lineage>
</organism>
<feature type="non-terminal residue" evidence="1">
    <location>
        <position position="69"/>
    </location>
</feature>
<name>A0A8J9YAV3_9NEOP</name>
<accession>A0A8J9YAV3</accession>
<dbReference type="Proteomes" id="UP000838878">
    <property type="component" value="Chromosome 14"/>
</dbReference>
<reference evidence="1" key="1">
    <citation type="submission" date="2021-12" db="EMBL/GenBank/DDBJ databases">
        <authorList>
            <person name="Martin H S."/>
        </authorList>
    </citation>
    <scope>NUCLEOTIDE SEQUENCE</scope>
</reference>
<evidence type="ECO:0000313" key="1">
    <source>
        <dbReference type="EMBL" id="CAH0719641.1"/>
    </source>
</evidence>
<keyword evidence="2" id="KW-1185">Reference proteome</keyword>
<proteinExistence type="predicted"/>
<dbReference type="AlphaFoldDB" id="A0A8J9YAV3"/>
<protein>
    <submittedName>
        <fullName evidence="1">Uncharacterized protein</fullName>
    </submittedName>
</protein>